<dbReference type="EMBL" id="CM055733">
    <property type="protein sequence ID" value="KAJ8010715.1"/>
    <property type="molecule type" value="Genomic_DNA"/>
</dbReference>
<dbReference type="Proteomes" id="UP001157502">
    <property type="component" value="Chromosome 6"/>
</dbReference>
<sequence length="68" mass="7932">MWDGPDGGFIQTFGLLALQSEDWEPIREWSQFCLNVECPFLFSLLLSSIMLSHFLFIPPMLCTLTWFD</sequence>
<organism evidence="1 2">
    <name type="scientific">Dallia pectoralis</name>
    <name type="common">Alaska blackfish</name>
    <dbReference type="NCBI Taxonomy" id="75939"/>
    <lineage>
        <taxon>Eukaryota</taxon>
        <taxon>Metazoa</taxon>
        <taxon>Chordata</taxon>
        <taxon>Craniata</taxon>
        <taxon>Vertebrata</taxon>
        <taxon>Euteleostomi</taxon>
        <taxon>Actinopterygii</taxon>
        <taxon>Neopterygii</taxon>
        <taxon>Teleostei</taxon>
        <taxon>Protacanthopterygii</taxon>
        <taxon>Esociformes</taxon>
        <taxon>Umbridae</taxon>
        <taxon>Dallia</taxon>
    </lineage>
</organism>
<accession>A0ACC2H4Y1</accession>
<comment type="caution">
    <text evidence="1">The sequence shown here is derived from an EMBL/GenBank/DDBJ whole genome shotgun (WGS) entry which is preliminary data.</text>
</comment>
<protein>
    <submittedName>
        <fullName evidence="1">Uncharacterized protein</fullName>
    </submittedName>
</protein>
<feature type="non-terminal residue" evidence="1">
    <location>
        <position position="68"/>
    </location>
</feature>
<gene>
    <name evidence="1" type="ORF">DPEC_G00078050</name>
</gene>
<proteinExistence type="predicted"/>
<keyword evidence="2" id="KW-1185">Reference proteome</keyword>
<reference evidence="1" key="1">
    <citation type="submission" date="2021-05" db="EMBL/GenBank/DDBJ databases">
        <authorList>
            <person name="Pan Q."/>
            <person name="Jouanno E."/>
            <person name="Zahm M."/>
            <person name="Klopp C."/>
            <person name="Cabau C."/>
            <person name="Louis A."/>
            <person name="Berthelot C."/>
            <person name="Parey E."/>
            <person name="Roest Crollius H."/>
            <person name="Montfort J."/>
            <person name="Robinson-Rechavi M."/>
            <person name="Bouchez O."/>
            <person name="Lampietro C."/>
            <person name="Lopez Roques C."/>
            <person name="Donnadieu C."/>
            <person name="Postlethwait J."/>
            <person name="Bobe J."/>
            <person name="Dillon D."/>
            <person name="Chandos A."/>
            <person name="von Hippel F."/>
            <person name="Guiguen Y."/>
        </authorList>
    </citation>
    <scope>NUCLEOTIDE SEQUENCE</scope>
    <source>
        <strain evidence="1">YG-Jan2019</strain>
    </source>
</reference>
<evidence type="ECO:0000313" key="2">
    <source>
        <dbReference type="Proteomes" id="UP001157502"/>
    </source>
</evidence>
<name>A0ACC2H4Y1_DALPE</name>
<evidence type="ECO:0000313" key="1">
    <source>
        <dbReference type="EMBL" id="KAJ8010715.1"/>
    </source>
</evidence>